<evidence type="ECO:0000313" key="8">
    <source>
        <dbReference type="EMBL" id="MDJ1499574.1"/>
    </source>
</evidence>
<dbReference type="Gene3D" id="3.40.5.30">
    <property type="entry name" value="(Trans)glycosidases - domain 2"/>
    <property type="match status" value="1"/>
</dbReference>
<dbReference type="GO" id="GO:0005576">
    <property type="term" value="C:extracellular region"/>
    <property type="evidence" value="ECO:0007669"/>
    <property type="project" value="TreeGrafter"/>
</dbReference>
<keyword evidence="3 5" id="KW-0378">Hydrolase</keyword>
<comment type="catalytic activity">
    <reaction evidence="1">
        <text>Random endo-hydrolysis of N-acetyl-beta-D-glucosaminide (1-&gt;4)-beta-linkages in chitin and chitodextrins.</text>
        <dbReference type="EC" id="3.2.1.14"/>
    </reaction>
</comment>
<evidence type="ECO:0000256" key="5">
    <source>
        <dbReference type="RuleBase" id="RU000489"/>
    </source>
</evidence>
<evidence type="ECO:0000256" key="1">
    <source>
        <dbReference type="ARBA" id="ARBA00000822"/>
    </source>
</evidence>
<comment type="caution">
    <text evidence="8">The sequence shown here is derived from an EMBL/GenBank/DDBJ whole genome shotgun (WGS) entry which is preliminary data.</text>
</comment>
<evidence type="ECO:0000259" key="7">
    <source>
        <dbReference type="PROSITE" id="PS51910"/>
    </source>
</evidence>
<feature type="domain" description="GH18" evidence="7">
    <location>
        <begin position="35"/>
        <end position="331"/>
    </location>
</feature>
<dbReference type="InterPro" id="IPR011583">
    <property type="entry name" value="Chitinase_II/V-like_cat"/>
</dbReference>
<dbReference type="Gene3D" id="3.20.20.80">
    <property type="entry name" value="Glycosidases"/>
    <property type="match status" value="1"/>
</dbReference>
<proteinExistence type="inferred from homology"/>
<dbReference type="AlphaFoldDB" id="A0AAE3QWX2"/>
<dbReference type="GO" id="GO:0006032">
    <property type="term" value="P:chitin catabolic process"/>
    <property type="evidence" value="ECO:0007669"/>
    <property type="project" value="TreeGrafter"/>
</dbReference>
<dbReference type="InterPro" id="IPR017853">
    <property type="entry name" value="GH"/>
</dbReference>
<evidence type="ECO:0000313" key="9">
    <source>
        <dbReference type="Proteomes" id="UP001232063"/>
    </source>
</evidence>
<dbReference type="InterPro" id="IPR001223">
    <property type="entry name" value="Glyco_hydro18_cat"/>
</dbReference>
<evidence type="ECO:0000256" key="2">
    <source>
        <dbReference type="ARBA" id="ARBA00012729"/>
    </source>
</evidence>
<gene>
    <name evidence="8" type="ORF">QNI22_02900</name>
</gene>
<dbReference type="SMART" id="SM00636">
    <property type="entry name" value="Glyco_18"/>
    <property type="match status" value="1"/>
</dbReference>
<name>A0AAE3QWX2_9BACT</name>
<protein>
    <recommendedName>
        <fullName evidence="2">chitinase</fullName>
        <ecNumber evidence="2">3.2.1.14</ecNumber>
    </recommendedName>
</protein>
<dbReference type="PANTHER" id="PTHR11177">
    <property type="entry name" value="CHITINASE"/>
    <property type="match status" value="1"/>
</dbReference>
<dbReference type="SUPFAM" id="SSF51445">
    <property type="entry name" value="(Trans)glycosidases"/>
    <property type="match status" value="1"/>
</dbReference>
<reference evidence="8" key="1">
    <citation type="submission" date="2023-05" db="EMBL/GenBank/DDBJ databases">
        <authorList>
            <person name="Zhang X."/>
        </authorList>
    </citation>
    <scope>NUCLEOTIDE SEQUENCE</scope>
    <source>
        <strain evidence="8">BD1B2-1</strain>
    </source>
</reference>
<dbReference type="GO" id="GO:0005975">
    <property type="term" value="P:carbohydrate metabolic process"/>
    <property type="evidence" value="ECO:0007669"/>
    <property type="project" value="InterPro"/>
</dbReference>
<dbReference type="RefSeq" id="WP_314509104.1">
    <property type="nucleotide sequence ID" value="NZ_JASJOU010000001.1"/>
</dbReference>
<evidence type="ECO:0000256" key="4">
    <source>
        <dbReference type="ARBA" id="ARBA00023295"/>
    </source>
</evidence>
<dbReference type="Proteomes" id="UP001232063">
    <property type="component" value="Unassembled WGS sequence"/>
</dbReference>
<dbReference type="EC" id="3.2.1.14" evidence="2"/>
<dbReference type="InterPro" id="IPR001579">
    <property type="entry name" value="Glyco_hydro_18_chit_AS"/>
</dbReference>
<evidence type="ECO:0000256" key="6">
    <source>
        <dbReference type="RuleBase" id="RU004453"/>
    </source>
</evidence>
<accession>A0AAE3QWX2</accession>
<dbReference type="Pfam" id="PF00704">
    <property type="entry name" value="Glyco_hydro_18"/>
    <property type="match status" value="1"/>
</dbReference>
<dbReference type="EMBL" id="JASJOU010000001">
    <property type="protein sequence ID" value="MDJ1499574.1"/>
    <property type="molecule type" value="Genomic_DNA"/>
</dbReference>
<dbReference type="PANTHER" id="PTHR11177:SF317">
    <property type="entry name" value="CHITINASE 12-RELATED"/>
    <property type="match status" value="1"/>
</dbReference>
<comment type="similarity">
    <text evidence="6">Belongs to the glycosyl hydrolase 18 family.</text>
</comment>
<dbReference type="GO" id="GO:0008061">
    <property type="term" value="F:chitin binding"/>
    <property type="evidence" value="ECO:0007669"/>
    <property type="project" value="InterPro"/>
</dbReference>
<organism evidence="8 9">
    <name type="scientific">Xanthocytophaga agilis</name>
    <dbReference type="NCBI Taxonomy" id="3048010"/>
    <lineage>
        <taxon>Bacteria</taxon>
        <taxon>Pseudomonadati</taxon>
        <taxon>Bacteroidota</taxon>
        <taxon>Cytophagia</taxon>
        <taxon>Cytophagales</taxon>
        <taxon>Rhodocytophagaceae</taxon>
        <taxon>Xanthocytophaga</taxon>
    </lineage>
</organism>
<dbReference type="GO" id="GO:0008843">
    <property type="term" value="F:endochitinase activity"/>
    <property type="evidence" value="ECO:0007669"/>
    <property type="project" value="UniProtKB-EC"/>
</dbReference>
<keyword evidence="4 5" id="KW-0326">Glycosidase</keyword>
<dbReference type="PROSITE" id="PS51910">
    <property type="entry name" value="GH18_2"/>
    <property type="match status" value="1"/>
</dbReference>
<sequence length="331" mass="37086">MKFIHLLVLPLVVSLVFPHTFLLAQNSKTVTKSSFKIIGYYPLQATYKTDTSGKLNLQVPFDKLTHINLWFINPDSLGNFIQDFSGVSSFVEQAHAQKVKVLFSIGGGSIHLQYRHLLAPPNRSLLIQKLVSLILTYQLDGIDVDLEGADMDENYEPFVTELATALRTHNKLITAAIAIYYKDQLTDKALAQYDFVNIMSYDRTGPWSPDKPGPHSTYAHAEEDLSYFGKTRGIAKEKMTLGVPFYGYGYGEGMTAISMNYSEIQSSFSGSDTKDEWKMPDGRTIYYNGRNTIKRKTKLAKQKASGIMIWQLPGDATGSSSLLDVIFQTAY</sequence>
<dbReference type="PROSITE" id="PS01095">
    <property type="entry name" value="GH18_1"/>
    <property type="match status" value="1"/>
</dbReference>
<dbReference type="InterPro" id="IPR050314">
    <property type="entry name" value="Glycosyl_Hydrlase_18"/>
</dbReference>
<evidence type="ECO:0000256" key="3">
    <source>
        <dbReference type="ARBA" id="ARBA00022801"/>
    </source>
</evidence>
<keyword evidence="9" id="KW-1185">Reference proteome</keyword>